<dbReference type="Proteomes" id="UP000076407">
    <property type="component" value="Unassembled WGS sequence"/>
</dbReference>
<evidence type="ECO:0000313" key="1">
    <source>
        <dbReference type="EnsemblMetazoa" id="AQUA014453-PA"/>
    </source>
</evidence>
<name>A0A182XRH9_ANOQN</name>
<dbReference type="VEuPathDB" id="VectorBase:AQUA014453"/>
<organism evidence="1 2">
    <name type="scientific">Anopheles quadriannulatus</name>
    <name type="common">Mosquito</name>
    <dbReference type="NCBI Taxonomy" id="34691"/>
    <lineage>
        <taxon>Eukaryota</taxon>
        <taxon>Metazoa</taxon>
        <taxon>Ecdysozoa</taxon>
        <taxon>Arthropoda</taxon>
        <taxon>Hexapoda</taxon>
        <taxon>Insecta</taxon>
        <taxon>Pterygota</taxon>
        <taxon>Neoptera</taxon>
        <taxon>Endopterygota</taxon>
        <taxon>Diptera</taxon>
        <taxon>Nematocera</taxon>
        <taxon>Culicoidea</taxon>
        <taxon>Culicidae</taxon>
        <taxon>Anophelinae</taxon>
        <taxon>Anopheles</taxon>
    </lineage>
</organism>
<evidence type="ECO:0000313" key="2">
    <source>
        <dbReference type="Proteomes" id="UP000076407"/>
    </source>
</evidence>
<sequence>MQTWATKQKALVTLSTYFQDRIELIVFVSLRKFSKLYFNVDLIANNKKNLRTYVHFFSYEV</sequence>
<dbReference type="AlphaFoldDB" id="A0A182XRH9"/>
<keyword evidence="2" id="KW-1185">Reference proteome</keyword>
<proteinExistence type="predicted"/>
<reference evidence="1" key="1">
    <citation type="submission" date="2020-05" db="UniProtKB">
        <authorList>
            <consortium name="EnsemblMetazoa"/>
        </authorList>
    </citation>
    <scope>IDENTIFICATION</scope>
    <source>
        <strain evidence="1">SANGQUA</strain>
    </source>
</reference>
<protein>
    <submittedName>
        <fullName evidence="1">Uncharacterized protein</fullName>
    </submittedName>
</protein>
<accession>A0A182XRH9</accession>
<dbReference type="EnsemblMetazoa" id="AQUA014453-RA">
    <property type="protein sequence ID" value="AQUA014453-PA"/>
    <property type="gene ID" value="AQUA014453"/>
</dbReference>